<feature type="compositionally biased region" description="Low complexity" evidence="1">
    <location>
        <begin position="72"/>
        <end position="88"/>
    </location>
</feature>
<gene>
    <name evidence="2" type="ORF">BCR44DRAFT_319532</name>
</gene>
<sequence>MGSPNNSNTNSDAESAAANGGNGRDHTFSSNSSPRQPATDADAMDVDDVDAPGADDGSDRGHNGECANTISAITPNTATTRIATGTARSDTRSGRSSHSPDGSTTSVTSSSVASPSTSMLPPTTFAAAKAESASKTVTKSKAELTSAWSNALAQSVSKNPLTADFASTRAPGRRFSSAYVPIASAASIGAAGPPVKEEAASKSPAASASTNPATPASATRRSSVAVMSGASIARSSSSSATQQPSSLSSVVQSQHQSRPNQTRHMQTATTPLPAHIPRQCTHTQTHTRATRSLRPPTKSTHTRTPVQSPPHPPRAHLPSNRSRHLPSRPMLHTDRPGPGSRHPRICTRRPPACNTRLCAGGFSCPWRLLPQTHSTPANRPRAQPVRFRRRSGPVAHSLCRRHVGCRRAQVLVSREGSGQRVC</sequence>
<dbReference type="AlphaFoldDB" id="A0A1Y2HPD8"/>
<feature type="compositionally biased region" description="Low complexity" evidence="1">
    <location>
        <begin position="201"/>
        <end position="219"/>
    </location>
</feature>
<evidence type="ECO:0000256" key="1">
    <source>
        <dbReference type="SAM" id="MobiDB-lite"/>
    </source>
</evidence>
<feature type="region of interest" description="Disordered" evidence="1">
    <location>
        <begin position="186"/>
        <end position="345"/>
    </location>
</feature>
<reference evidence="2 3" key="1">
    <citation type="submission" date="2016-07" db="EMBL/GenBank/DDBJ databases">
        <title>Pervasive Adenine N6-methylation of Active Genes in Fungi.</title>
        <authorList>
            <consortium name="DOE Joint Genome Institute"/>
            <person name="Mondo S.J."/>
            <person name="Dannebaum R.O."/>
            <person name="Kuo R.C."/>
            <person name="Labutti K."/>
            <person name="Haridas S."/>
            <person name="Kuo A."/>
            <person name="Salamov A."/>
            <person name="Ahrendt S.R."/>
            <person name="Lipzen A."/>
            <person name="Sullivan W."/>
            <person name="Andreopoulos W.B."/>
            <person name="Clum A."/>
            <person name="Lindquist E."/>
            <person name="Daum C."/>
            <person name="Ramamoorthy G.K."/>
            <person name="Gryganskyi A."/>
            <person name="Culley D."/>
            <person name="Magnuson J.K."/>
            <person name="James T.Y."/>
            <person name="O'Malley M.A."/>
            <person name="Stajich J.E."/>
            <person name="Spatafora J.W."/>
            <person name="Visel A."/>
            <person name="Grigoriev I.V."/>
        </authorList>
    </citation>
    <scope>NUCLEOTIDE SEQUENCE [LARGE SCALE GENOMIC DNA]</scope>
    <source>
        <strain evidence="2 3">PL171</strain>
    </source>
</reference>
<name>A0A1Y2HPD8_9FUNG</name>
<dbReference type="EMBL" id="MCFL01000017">
    <property type="protein sequence ID" value="ORZ36466.1"/>
    <property type="molecule type" value="Genomic_DNA"/>
</dbReference>
<proteinExistence type="predicted"/>
<accession>A0A1Y2HPD8</accession>
<evidence type="ECO:0000313" key="2">
    <source>
        <dbReference type="EMBL" id="ORZ36466.1"/>
    </source>
</evidence>
<feature type="compositionally biased region" description="Polar residues" evidence="1">
    <location>
        <begin position="1"/>
        <end position="13"/>
    </location>
</feature>
<comment type="caution">
    <text evidence="2">The sequence shown here is derived from an EMBL/GenBank/DDBJ whole genome shotgun (WGS) entry which is preliminary data.</text>
</comment>
<feature type="compositionally biased region" description="Polar residues" evidence="1">
    <location>
        <begin position="297"/>
        <end position="306"/>
    </location>
</feature>
<protein>
    <submittedName>
        <fullName evidence="2">Uncharacterized protein</fullName>
    </submittedName>
</protein>
<feature type="compositionally biased region" description="Low complexity" evidence="1">
    <location>
        <begin position="103"/>
        <end position="118"/>
    </location>
</feature>
<organism evidence="2 3">
    <name type="scientific">Catenaria anguillulae PL171</name>
    <dbReference type="NCBI Taxonomy" id="765915"/>
    <lineage>
        <taxon>Eukaryota</taxon>
        <taxon>Fungi</taxon>
        <taxon>Fungi incertae sedis</taxon>
        <taxon>Blastocladiomycota</taxon>
        <taxon>Blastocladiomycetes</taxon>
        <taxon>Blastocladiales</taxon>
        <taxon>Catenariaceae</taxon>
        <taxon>Catenaria</taxon>
    </lineage>
</organism>
<evidence type="ECO:0000313" key="3">
    <source>
        <dbReference type="Proteomes" id="UP000193411"/>
    </source>
</evidence>
<dbReference type="Proteomes" id="UP000193411">
    <property type="component" value="Unassembled WGS sequence"/>
</dbReference>
<feature type="compositionally biased region" description="Polar residues" evidence="1">
    <location>
        <begin position="258"/>
        <end position="270"/>
    </location>
</feature>
<feature type="compositionally biased region" description="Low complexity" evidence="1">
    <location>
        <begin position="228"/>
        <end position="257"/>
    </location>
</feature>
<feature type="region of interest" description="Disordered" evidence="1">
    <location>
        <begin position="1"/>
        <end position="123"/>
    </location>
</feature>
<keyword evidence="3" id="KW-1185">Reference proteome</keyword>